<name>A0A835UHU6_VANPL</name>
<evidence type="ECO:0000313" key="2">
    <source>
        <dbReference type="Proteomes" id="UP000639772"/>
    </source>
</evidence>
<organism evidence="1 2">
    <name type="scientific">Vanilla planifolia</name>
    <name type="common">Vanilla</name>
    <dbReference type="NCBI Taxonomy" id="51239"/>
    <lineage>
        <taxon>Eukaryota</taxon>
        <taxon>Viridiplantae</taxon>
        <taxon>Streptophyta</taxon>
        <taxon>Embryophyta</taxon>
        <taxon>Tracheophyta</taxon>
        <taxon>Spermatophyta</taxon>
        <taxon>Magnoliopsida</taxon>
        <taxon>Liliopsida</taxon>
        <taxon>Asparagales</taxon>
        <taxon>Orchidaceae</taxon>
        <taxon>Vanilloideae</taxon>
        <taxon>Vanilleae</taxon>
        <taxon>Vanilla</taxon>
    </lineage>
</organism>
<sequence length="101" mass="11692">MSKTTKKPNLHLYFTKKKIILTSSLIILLLQDIRIVIFKYSSITIKNWLSLGLVGRTSRKHIYILSYGQTNISQRMYSICFDVLHCMHPRMSFVASHCSLG</sequence>
<dbReference type="EMBL" id="JADCNM010000011">
    <property type="protein sequence ID" value="KAG0461918.1"/>
    <property type="molecule type" value="Genomic_DNA"/>
</dbReference>
<protein>
    <submittedName>
        <fullName evidence="1">Uncharacterized protein</fullName>
    </submittedName>
</protein>
<proteinExistence type="predicted"/>
<dbReference type="AlphaFoldDB" id="A0A835UHU6"/>
<gene>
    <name evidence="1" type="ORF">HPP92_020394</name>
</gene>
<comment type="caution">
    <text evidence="1">The sequence shown here is derived from an EMBL/GenBank/DDBJ whole genome shotgun (WGS) entry which is preliminary data.</text>
</comment>
<evidence type="ECO:0000313" key="1">
    <source>
        <dbReference type="EMBL" id="KAG0461918.1"/>
    </source>
</evidence>
<reference evidence="1 2" key="1">
    <citation type="journal article" date="2020" name="Nat. Food">
        <title>A phased Vanilla planifolia genome enables genetic improvement of flavour and production.</title>
        <authorList>
            <person name="Hasing T."/>
            <person name="Tang H."/>
            <person name="Brym M."/>
            <person name="Khazi F."/>
            <person name="Huang T."/>
            <person name="Chambers A.H."/>
        </authorList>
    </citation>
    <scope>NUCLEOTIDE SEQUENCE [LARGE SCALE GENOMIC DNA]</scope>
    <source>
        <tissue evidence="1">Leaf</tissue>
    </source>
</reference>
<dbReference type="Proteomes" id="UP000639772">
    <property type="component" value="Chromosome 11"/>
</dbReference>
<accession>A0A835UHU6</accession>